<keyword evidence="3" id="KW-0812">Transmembrane</keyword>
<dbReference type="InterPro" id="IPR001972">
    <property type="entry name" value="Stomatin_HflK_fam"/>
</dbReference>
<keyword evidence="5" id="KW-0472">Membrane</keyword>
<evidence type="ECO:0000259" key="7">
    <source>
        <dbReference type="SMART" id="SM00244"/>
    </source>
</evidence>
<evidence type="ECO:0000256" key="6">
    <source>
        <dbReference type="PIRNR" id="PIRNR005651"/>
    </source>
</evidence>
<dbReference type="SMART" id="SM00244">
    <property type="entry name" value="PHB"/>
    <property type="match status" value="1"/>
</dbReference>
<dbReference type="PIRSF" id="PIRSF005651">
    <property type="entry name" value="HflC"/>
    <property type="match status" value="1"/>
</dbReference>
<dbReference type="EMBL" id="CP046565">
    <property type="protein sequence ID" value="QJD29786.1"/>
    <property type="molecule type" value="Genomic_DNA"/>
</dbReference>
<dbReference type="Gene3D" id="3.30.479.30">
    <property type="entry name" value="Band 7 domain"/>
    <property type="match status" value="1"/>
</dbReference>
<dbReference type="CDD" id="cd03405">
    <property type="entry name" value="SPFH_HflC"/>
    <property type="match status" value="1"/>
</dbReference>
<evidence type="ECO:0000313" key="9">
    <source>
        <dbReference type="Proteomes" id="UP000503004"/>
    </source>
</evidence>
<dbReference type="GO" id="GO:0006508">
    <property type="term" value="P:proteolysis"/>
    <property type="evidence" value="ECO:0007669"/>
    <property type="project" value="UniProtKB-KW"/>
</dbReference>
<evidence type="ECO:0000256" key="4">
    <source>
        <dbReference type="ARBA" id="ARBA00022989"/>
    </source>
</evidence>
<dbReference type="InterPro" id="IPR010200">
    <property type="entry name" value="HflC"/>
</dbReference>
<comment type="function">
    <text evidence="6">HflC and HflK could regulate a protease.</text>
</comment>
<dbReference type="KEGG" id="metu:GNH96_07245"/>
<keyword evidence="8" id="KW-0645">Protease</keyword>
<dbReference type="Proteomes" id="UP000503004">
    <property type="component" value="Chromosome"/>
</dbReference>
<dbReference type="AlphaFoldDB" id="A0A858Q7V2"/>
<dbReference type="GO" id="GO:0016020">
    <property type="term" value="C:membrane"/>
    <property type="evidence" value="ECO:0007669"/>
    <property type="project" value="UniProtKB-SubCell"/>
</dbReference>
<evidence type="ECO:0000256" key="1">
    <source>
        <dbReference type="ARBA" id="ARBA00004167"/>
    </source>
</evidence>
<keyword evidence="8" id="KW-0378">Hydrolase</keyword>
<dbReference type="InterPro" id="IPR001107">
    <property type="entry name" value="Band_7"/>
</dbReference>
<gene>
    <name evidence="8" type="primary">hflC</name>
    <name evidence="8" type="ORF">GNH96_07245</name>
</gene>
<dbReference type="Pfam" id="PF01145">
    <property type="entry name" value="Band_7"/>
    <property type="match status" value="1"/>
</dbReference>
<dbReference type="PANTHER" id="PTHR42911:SF1">
    <property type="entry name" value="MODULATOR OF FTSH PROTEASE HFLC"/>
    <property type="match status" value="1"/>
</dbReference>
<keyword evidence="9" id="KW-1185">Reference proteome</keyword>
<name>A0A858Q7V2_9GAMM</name>
<evidence type="ECO:0000313" key="8">
    <source>
        <dbReference type="EMBL" id="QJD29786.1"/>
    </source>
</evidence>
<dbReference type="PRINTS" id="PR00721">
    <property type="entry name" value="STOMATIN"/>
</dbReference>
<dbReference type="GO" id="GO:0008233">
    <property type="term" value="F:peptidase activity"/>
    <property type="evidence" value="ECO:0007669"/>
    <property type="project" value="UniProtKB-KW"/>
</dbReference>
<dbReference type="SUPFAM" id="SSF117892">
    <property type="entry name" value="Band 7/SPFH domain"/>
    <property type="match status" value="1"/>
</dbReference>
<proteinExistence type="inferred from homology"/>
<accession>A0A858Q7V2</accession>
<reference evidence="9" key="1">
    <citation type="submission" date="2019-12" db="EMBL/GenBank/DDBJ databases">
        <authorList>
            <person name="Awala S.I."/>
            <person name="Rhee S.K."/>
        </authorList>
    </citation>
    <scope>NUCLEOTIDE SEQUENCE [LARGE SCALE GENOMIC DNA]</scope>
    <source>
        <strain evidence="9">IM1</strain>
    </source>
</reference>
<dbReference type="InterPro" id="IPR036013">
    <property type="entry name" value="Band_7/SPFH_dom_sf"/>
</dbReference>
<evidence type="ECO:0000256" key="3">
    <source>
        <dbReference type="ARBA" id="ARBA00022692"/>
    </source>
</evidence>
<keyword evidence="4" id="KW-1133">Transmembrane helix</keyword>
<feature type="domain" description="Band 7" evidence="7">
    <location>
        <begin position="20"/>
        <end position="183"/>
    </location>
</feature>
<dbReference type="PANTHER" id="PTHR42911">
    <property type="entry name" value="MODULATOR OF FTSH PROTEASE HFLC"/>
    <property type="match status" value="1"/>
</dbReference>
<sequence length="287" mass="32495">MAQAKAIIAVAGAAAVLASLSMFTVSETQKVIRFRLGEIVQADYTPGIYFQVPFINNVKKFDGRILTLESKPERFLTSEKKNVIVDSFVKWRVKDVAKYYTTVAGDVVQANIRLDQIIKDAMRSEFSKRTIRELVSSERSQIRDVLSSAASPVAEQLGIQIVDVRVMRIDLPSEVSSSVYRRMEAERARVARDFRSRGAEVAERIRADADRQREVILADAYRDAELKRGEGEATAADIYAQAYGKNKEFFSLYRSLSAYRSAIREDDTLVLEPDSEFFRYFKKSTGK</sequence>
<comment type="similarity">
    <text evidence="2 6">Belongs to the band 7/mec-2 family. HflC subfamily.</text>
</comment>
<dbReference type="RefSeq" id="WP_169603069.1">
    <property type="nucleotide sequence ID" value="NZ_CP046565.1"/>
</dbReference>
<evidence type="ECO:0000256" key="5">
    <source>
        <dbReference type="ARBA" id="ARBA00023136"/>
    </source>
</evidence>
<protein>
    <recommendedName>
        <fullName evidence="6">Protein HflC</fullName>
    </recommendedName>
</protein>
<comment type="subcellular location">
    <subcellularLocation>
        <location evidence="1">Membrane</location>
        <topology evidence="1">Single-pass membrane protein</topology>
    </subcellularLocation>
</comment>
<evidence type="ECO:0000256" key="2">
    <source>
        <dbReference type="ARBA" id="ARBA00007862"/>
    </source>
</evidence>
<organism evidence="8 9">
    <name type="scientific">Methylococcus geothermalis</name>
    <dbReference type="NCBI Taxonomy" id="2681310"/>
    <lineage>
        <taxon>Bacteria</taxon>
        <taxon>Pseudomonadati</taxon>
        <taxon>Pseudomonadota</taxon>
        <taxon>Gammaproteobacteria</taxon>
        <taxon>Methylococcales</taxon>
        <taxon>Methylococcaceae</taxon>
        <taxon>Methylococcus</taxon>
    </lineage>
</organism>
<dbReference type="NCBIfam" id="TIGR01932">
    <property type="entry name" value="hflC"/>
    <property type="match status" value="1"/>
</dbReference>